<dbReference type="Proteomes" id="UP001212997">
    <property type="component" value="Unassembled WGS sequence"/>
</dbReference>
<gene>
    <name evidence="3" type="ORF">NLI96_g12686</name>
</gene>
<dbReference type="EMBL" id="JANAWD010001171">
    <property type="protein sequence ID" value="KAJ3474035.1"/>
    <property type="molecule type" value="Genomic_DNA"/>
</dbReference>
<keyword evidence="4" id="KW-1185">Reference proteome</keyword>
<feature type="region of interest" description="Disordered" evidence="2">
    <location>
        <begin position="31"/>
        <end position="60"/>
    </location>
</feature>
<feature type="coiled-coil region" evidence="1">
    <location>
        <begin position="168"/>
        <end position="202"/>
    </location>
</feature>
<feature type="compositionally biased region" description="Acidic residues" evidence="2">
    <location>
        <begin position="37"/>
        <end position="47"/>
    </location>
</feature>
<protein>
    <submittedName>
        <fullName evidence="3">Uncharacterized protein</fullName>
    </submittedName>
</protein>
<reference evidence="3" key="1">
    <citation type="submission" date="2022-07" db="EMBL/GenBank/DDBJ databases">
        <title>Genome Sequence of Physisporinus lineatus.</title>
        <authorList>
            <person name="Buettner E."/>
        </authorList>
    </citation>
    <scope>NUCLEOTIDE SEQUENCE</scope>
    <source>
        <strain evidence="3">VT162</strain>
    </source>
</reference>
<sequence length="231" mass="26413">MIPSFFLGPTSVINYWQNTLDKYKAARALEEHTGGGDGDEDSNDADAESSVPTQDSKVNGKRVTKYTPEFLALFRETNIYKMIDRVARDDESIVHKRSFSSVAPISDEESDTVVEPTTPGPSSKRSRKENIPPADNLPSSEMMMKEALKDMKDRSQLRTQIETDRNQIEKDKLTLAQRQDERNELESKLRRRNLMLEQVEKMLTSDRVSTRERAEKIQDSILADMERELGL</sequence>
<feature type="region of interest" description="Disordered" evidence="2">
    <location>
        <begin position="103"/>
        <end position="141"/>
    </location>
</feature>
<keyword evidence="1" id="KW-0175">Coiled coil</keyword>
<accession>A0AAD5UU43</accession>
<proteinExistence type="predicted"/>
<name>A0AAD5UU43_9APHY</name>
<organism evidence="3 4">
    <name type="scientific">Meripilus lineatus</name>
    <dbReference type="NCBI Taxonomy" id="2056292"/>
    <lineage>
        <taxon>Eukaryota</taxon>
        <taxon>Fungi</taxon>
        <taxon>Dikarya</taxon>
        <taxon>Basidiomycota</taxon>
        <taxon>Agaricomycotina</taxon>
        <taxon>Agaricomycetes</taxon>
        <taxon>Polyporales</taxon>
        <taxon>Meripilaceae</taxon>
        <taxon>Meripilus</taxon>
    </lineage>
</organism>
<comment type="caution">
    <text evidence="3">The sequence shown here is derived from an EMBL/GenBank/DDBJ whole genome shotgun (WGS) entry which is preliminary data.</text>
</comment>
<dbReference type="AlphaFoldDB" id="A0AAD5UU43"/>
<evidence type="ECO:0000256" key="2">
    <source>
        <dbReference type="SAM" id="MobiDB-lite"/>
    </source>
</evidence>
<evidence type="ECO:0000313" key="3">
    <source>
        <dbReference type="EMBL" id="KAJ3474035.1"/>
    </source>
</evidence>
<evidence type="ECO:0000313" key="4">
    <source>
        <dbReference type="Proteomes" id="UP001212997"/>
    </source>
</evidence>
<evidence type="ECO:0000256" key="1">
    <source>
        <dbReference type="SAM" id="Coils"/>
    </source>
</evidence>